<evidence type="ECO:0000256" key="2">
    <source>
        <dbReference type="ARBA" id="ARBA00022737"/>
    </source>
</evidence>
<dbReference type="PANTHER" id="PTHR19857:SF8">
    <property type="entry name" value="ANGIO-ASSOCIATED MIGRATORY CELL PROTEIN"/>
    <property type="match status" value="1"/>
</dbReference>
<dbReference type="SMART" id="SM00320">
    <property type="entry name" value="WD40"/>
    <property type="match status" value="5"/>
</dbReference>
<organism evidence="4 5">
    <name type="scientific">Schistosoma rodhaini</name>
    <dbReference type="NCBI Taxonomy" id="6188"/>
    <lineage>
        <taxon>Eukaryota</taxon>
        <taxon>Metazoa</taxon>
        <taxon>Spiralia</taxon>
        <taxon>Lophotrochozoa</taxon>
        <taxon>Platyhelminthes</taxon>
        <taxon>Trematoda</taxon>
        <taxon>Digenea</taxon>
        <taxon>Strigeidida</taxon>
        <taxon>Schistosomatoidea</taxon>
        <taxon>Schistosomatidae</taxon>
        <taxon>Schistosoma</taxon>
    </lineage>
</organism>
<keyword evidence="2" id="KW-0677">Repeat</keyword>
<dbReference type="Pfam" id="PF00400">
    <property type="entry name" value="WD40"/>
    <property type="match status" value="2"/>
</dbReference>
<dbReference type="Proteomes" id="UP000050792">
    <property type="component" value="Unassembled WGS sequence"/>
</dbReference>
<dbReference type="InterPro" id="IPR051179">
    <property type="entry name" value="WD_repeat_multifunction"/>
</dbReference>
<dbReference type="InterPro" id="IPR036322">
    <property type="entry name" value="WD40_repeat_dom_sf"/>
</dbReference>
<dbReference type="Gene3D" id="2.130.10.10">
    <property type="entry name" value="YVTN repeat-like/Quinoprotein amine dehydrogenase"/>
    <property type="match status" value="1"/>
</dbReference>
<dbReference type="SUPFAM" id="SSF50978">
    <property type="entry name" value="WD40 repeat-like"/>
    <property type="match status" value="1"/>
</dbReference>
<evidence type="ECO:0008006" key="6">
    <source>
        <dbReference type="Google" id="ProtNLM"/>
    </source>
</evidence>
<sequence length="514" mass="57808">MWALIMSLDECLLARQLRFDYDASEPDDVEFVDGDVDWIEDENQSVNNSDDDSTNEVEVVDNDMDVVQYFTPTQDDTFKLLSGHKESVFCLDFDSTGKFLASGGQDHIAIIWNVATGETEFICQGHDDSVNCVSFSPNGDYLCTGDMAGNIRIWLRPLIEENSKEWKLLRTETVNDLLWIKWWVSPSNAVRNMNNEVSKPALLLAGDEHSYVNYWAVSSSISNNQGKCLSMAYTFDLDQAALDGLILPSFTNTKNPKLAVLHRNGDLRIWDIKTITLIGSIKLFDKKYSSLSNQYGNHLEVYQINSPQLFNNQLSNSNHDLLLITGNGFICPVSIKFDEELHFKVLDIIKTGDDGSVEALNCSWTHSLFAFGSITGVLGICDAQTMRVRQKWTYIDEDDSQPIGITSLCWSRYKPIFFTATTKGSIVAWCGITGLTRKSSSGLLTEKIPLKIWWGHKAMILYLTLPPFHKSMEDNINNDDGIEQLNKTGSSIEPFLCTASDDTTIRYFAIDISS</sequence>
<dbReference type="WBParaSite" id="SRDH1_85940.1">
    <property type="protein sequence ID" value="SRDH1_85940.1"/>
    <property type="gene ID" value="SRDH1_85940"/>
</dbReference>
<evidence type="ECO:0000256" key="3">
    <source>
        <dbReference type="PROSITE-ProRule" id="PRU00221"/>
    </source>
</evidence>
<evidence type="ECO:0000256" key="1">
    <source>
        <dbReference type="ARBA" id="ARBA00022574"/>
    </source>
</evidence>
<dbReference type="PANTHER" id="PTHR19857">
    <property type="entry name" value="MITOCHONDRIAL DIVISION PROTEIN 1-RELATED"/>
    <property type="match status" value="1"/>
</dbReference>
<dbReference type="PROSITE" id="PS00678">
    <property type="entry name" value="WD_REPEATS_1"/>
    <property type="match status" value="1"/>
</dbReference>
<dbReference type="InterPro" id="IPR019775">
    <property type="entry name" value="WD40_repeat_CS"/>
</dbReference>
<reference evidence="4" key="1">
    <citation type="submission" date="2022-06" db="EMBL/GenBank/DDBJ databases">
        <authorList>
            <person name="Berger JAMES D."/>
            <person name="Berger JAMES D."/>
        </authorList>
    </citation>
    <scope>NUCLEOTIDE SEQUENCE [LARGE SCALE GENOMIC DNA]</scope>
</reference>
<keyword evidence="1 3" id="KW-0853">WD repeat</keyword>
<dbReference type="AlphaFoldDB" id="A0AA85GBN6"/>
<keyword evidence="4" id="KW-1185">Reference proteome</keyword>
<feature type="repeat" description="WD" evidence="3">
    <location>
        <begin position="123"/>
        <end position="154"/>
    </location>
</feature>
<dbReference type="InterPro" id="IPR015943">
    <property type="entry name" value="WD40/YVTN_repeat-like_dom_sf"/>
</dbReference>
<evidence type="ECO:0000313" key="4">
    <source>
        <dbReference type="Proteomes" id="UP000050792"/>
    </source>
</evidence>
<dbReference type="PROSITE" id="PS50082">
    <property type="entry name" value="WD_REPEATS_2"/>
    <property type="match status" value="2"/>
</dbReference>
<reference evidence="5" key="2">
    <citation type="submission" date="2023-11" db="UniProtKB">
        <authorList>
            <consortium name="WormBaseParasite"/>
        </authorList>
    </citation>
    <scope>IDENTIFICATION</scope>
</reference>
<accession>A0AA85GBN6</accession>
<evidence type="ECO:0000313" key="5">
    <source>
        <dbReference type="WBParaSite" id="SRDH1_85940.1"/>
    </source>
</evidence>
<dbReference type="PROSITE" id="PS50294">
    <property type="entry name" value="WD_REPEATS_REGION"/>
    <property type="match status" value="2"/>
</dbReference>
<dbReference type="InterPro" id="IPR001680">
    <property type="entry name" value="WD40_rpt"/>
</dbReference>
<protein>
    <recommendedName>
        <fullName evidence="6">Anaphase-promoting complex subunit 4 WD40 domain-containing protein</fullName>
    </recommendedName>
</protein>
<proteinExistence type="predicted"/>
<feature type="repeat" description="WD" evidence="3">
    <location>
        <begin position="81"/>
        <end position="122"/>
    </location>
</feature>
<name>A0AA85GBN6_9TREM</name>